<keyword evidence="3" id="KW-1185">Reference proteome</keyword>
<name>A0ABD2YW33_9GENT</name>
<dbReference type="AlphaFoldDB" id="A0ABD2YW33"/>
<feature type="compositionally biased region" description="Basic and acidic residues" evidence="1">
    <location>
        <begin position="38"/>
        <end position="53"/>
    </location>
</feature>
<evidence type="ECO:0000256" key="1">
    <source>
        <dbReference type="SAM" id="MobiDB-lite"/>
    </source>
</evidence>
<evidence type="ECO:0000313" key="3">
    <source>
        <dbReference type="Proteomes" id="UP001630127"/>
    </source>
</evidence>
<proteinExistence type="predicted"/>
<gene>
    <name evidence="2" type="ORF">ACH5RR_030549</name>
</gene>
<reference evidence="2 3" key="1">
    <citation type="submission" date="2024-11" db="EMBL/GenBank/DDBJ databases">
        <title>A near-complete genome assembly of Cinchona calisaya.</title>
        <authorList>
            <person name="Lian D.C."/>
            <person name="Zhao X.W."/>
            <person name="Wei L."/>
        </authorList>
    </citation>
    <scope>NUCLEOTIDE SEQUENCE [LARGE SCALE GENOMIC DNA]</scope>
    <source>
        <tissue evidence="2">Nenye</tissue>
    </source>
</reference>
<feature type="region of interest" description="Disordered" evidence="1">
    <location>
        <begin position="1"/>
        <end position="89"/>
    </location>
</feature>
<comment type="caution">
    <text evidence="2">The sequence shown here is derived from an EMBL/GenBank/DDBJ whole genome shotgun (WGS) entry which is preliminary data.</text>
</comment>
<feature type="compositionally biased region" description="Basic and acidic residues" evidence="1">
    <location>
        <begin position="1"/>
        <end position="32"/>
    </location>
</feature>
<dbReference type="EMBL" id="JBJUIK010000012">
    <property type="protein sequence ID" value="KAL3511148.1"/>
    <property type="molecule type" value="Genomic_DNA"/>
</dbReference>
<sequence>MVEMGRKDGGDWQRPRGRERKVGRDGGKRGGERVMASDGDKRRDGEYMEEKGEQNSTVQNVQLLSLLNHHPVQASKATGEGLLQRKNGK</sequence>
<organism evidence="2 3">
    <name type="scientific">Cinchona calisaya</name>
    <dbReference type="NCBI Taxonomy" id="153742"/>
    <lineage>
        <taxon>Eukaryota</taxon>
        <taxon>Viridiplantae</taxon>
        <taxon>Streptophyta</taxon>
        <taxon>Embryophyta</taxon>
        <taxon>Tracheophyta</taxon>
        <taxon>Spermatophyta</taxon>
        <taxon>Magnoliopsida</taxon>
        <taxon>eudicotyledons</taxon>
        <taxon>Gunneridae</taxon>
        <taxon>Pentapetalae</taxon>
        <taxon>asterids</taxon>
        <taxon>lamiids</taxon>
        <taxon>Gentianales</taxon>
        <taxon>Rubiaceae</taxon>
        <taxon>Cinchonoideae</taxon>
        <taxon>Cinchoneae</taxon>
        <taxon>Cinchona</taxon>
    </lineage>
</organism>
<accession>A0ABD2YW33</accession>
<feature type="compositionally biased region" description="Polar residues" evidence="1">
    <location>
        <begin position="54"/>
        <end position="65"/>
    </location>
</feature>
<evidence type="ECO:0000313" key="2">
    <source>
        <dbReference type="EMBL" id="KAL3511148.1"/>
    </source>
</evidence>
<protein>
    <submittedName>
        <fullName evidence="2">Uncharacterized protein</fullName>
    </submittedName>
</protein>
<dbReference type="Proteomes" id="UP001630127">
    <property type="component" value="Unassembled WGS sequence"/>
</dbReference>